<comment type="caution">
    <text evidence="3">The sequence shown here is derived from an EMBL/GenBank/DDBJ whole genome shotgun (WGS) entry which is preliminary data.</text>
</comment>
<dbReference type="AlphaFoldDB" id="A0AAW3V1Q0"/>
<dbReference type="EMBL" id="JACIIK010000009">
    <property type="protein sequence ID" value="MBB6204479.1"/>
    <property type="molecule type" value="Genomic_DNA"/>
</dbReference>
<evidence type="ECO:0000313" key="3">
    <source>
        <dbReference type="EMBL" id="MBB6204479.1"/>
    </source>
</evidence>
<feature type="signal peptide" evidence="2">
    <location>
        <begin position="1"/>
        <end position="16"/>
    </location>
</feature>
<feature type="compositionally biased region" description="Polar residues" evidence="1">
    <location>
        <begin position="45"/>
        <end position="59"/>
    </location>
</feature>
<feature type="region of interest" description="Disordered" evidence="1">
    <location>
        <begin position="25"/>
        <end position="59"/>
    </location>
</feature>
<evidence type="ECO:0000256" key="1">
    <source>
        <dbReference type="SAM" id="MobiDB-lite"/>
    </source>
</evidence>
<evidence type="ECO:0000313" key="4">
    <source>
        <dbReference type="Proteomes" id="UP000518681"/>
    </source>
</evidence>
<reference evidence="3 4" key="1">
    <citation type="submission" date="2020-08" db="EMBL/GenBank/DDBJ databases">
        <title>Genomic Encyclopedia of Type Strains, Phase IV (KMG-V): Genome sequencing to study the core and pangenomes of soil and plant-associated prokaryotes.</title>
        <authorList>
            <person name="Whitman W."/>
        </authorList>
    </citation>
    <scope>NUCLEOTIDE SEQUENCE [LARGE SCALE GENOMIC DNA]</scope>
    <source>
        <strain evidence="3 4">SEMIA 4013</strain>
    </source>
</reference>
<evidence type="ECO:0008006" key="5">
    <source>
        <dbReference type="Google" id="ProtNLM"/>
    </source>
</evidence>
<organism evidence="3 4">
    <name type="scientific">Paraburkholderia fungorum</name>
    <dbReference type="NCBI Taxonomy" id="134537"/>
    <lineage>
        <taxon>Bacteria</taxon>
        <taxon>Pseudomonadati</taxon>
        <taxon>Pseudomonadota</taxon>
        <taxon>Betaproteobacteria</taxon>
        <taxon>Burkholderiales</taxon>
        <taxon>Burkholderiaceae</taxon>
        <taxon>Paraburkholderia</taxon>
    </lineage>
</organism>
<protein>
    <recommendedName>
        <fullName evidence="5">Carboxypeptidase regulatory-like domain-containing protein</fullName>
    </recommendedName>
</protein>
<accession>A0AAW3V1Q0</accession>
<sequence length="388" mass="39092">MKKMLLASLIASAALAACGGGGGGGGGSGTSTGGSTGTGSTNTTKVPTNPYTNQQAPGASTTTVMGEVYNSGATVGATVAAYLVNADGSNGTAIGTATTGADGTFSMTLSQAPYATASYVRFVATGGTYTSTSDKTTQTNGSLELVTPYVTTAFENFVITPLTNVASQRATQVASTGGTLANAYTSGAGMVLSLIGMTNPILPQDTGTPGVDYLALVPGSSGDTLNAYADALNAIEAYGVQHDLPSSVVDQVLSQSQLTGNASTTLPNGTAINIGQWQSGTFNASATYTLATLESTNGNVPPYAEMHQFMLWEYGHADCASGNYTPYFTRFPLATGEPNIFTSGGACTTYDTFVSNIDAKVATNQRSLALVTGPGYVPQTTPVVGAGQ</sequence>
<name>A0AAW3V1Q0_9BURK</name>
<gene>
    <name evidence="3" type="ORF">GGD69_005373</name>
</gene>
<feature type="chain" id="PRO_5044025617" description="Carboxypeptidase regulatory-like domain-containing protein" evidence="2">
    <location>
        <begin position="17"/>
        <end position="388"/>
    </location>
</feature>
<dbReference type="PROSITE" id="PS51257">
    <property type="entry name" value="PROKAR_LIPOPROTEIN"/>
    <property type="match status" value="1"/>
</dbReference>
<dbReference type="Proteomes" id="UP000518681">
    <property type="component" value="Unassembled WGS sequence"/>
</dbReference>
<dbReference type="RefSeq" id="WP_183801093.1">
    <property type="nucleotide sequence ID" value="NZ_JACIII010000013.1"/>
</dbReference>
<evidence type="ECO:0000256" key="2">
    <source>
        <dbReference type="SAM" id="SignalP"/>
    </source>
</evidence>
<proteinExistence type="predicted"/>
<feature type="compositionally biased region" description="Gly residues" evidence="1">
    <location>
        <begin position="25"/>
        <end position="37"/>
    </location>
</feature>
<keyword evidence="2" id="KW-0732">Signal</keyword>